<protein>
    <submittedName>
        <fullName evidence="2">Uncharacterized protein</fullName>
    </submittedName>
</protein>
<evidence type="ECO:0000313" key="3">
    <source>
        <dbReference type="Proteomes" id="UP001501867"/>
    </source>
</evidence>
<name>A0ABP3FJ01_9ACTN</name>
<feature type="region of interest" description="Disordered" evidence="1">
    <location>
        <begin position="1"/>
        <end position="72"/>
    </location>
</feature>
<feature type="compositionally biased region" description="Basic and acidic residues" evidence="1">
    <location>
        <begin position="7"/>
        <end position="22"/>
    </location>
</feature>
<feature type="compositionally biased region" description="Basic and acidic residues" evidence="1">
    <location>
        <begin position="45"/>
        <end position="56"/>
    </location>
</feature>
<dbReference type="EMBL" id="BAAABV010000028">
    <property type="protein sequence ID" value="GAA0317877.1"/>
    <property type="molecule type" value="Genomic_DNA"/>
</dbReference>
<organism evidence="2 3">
    <name type="scientific">Streptomyces polychromogenes</name>
    <dbReference type="NCBI Taxonomy" id="67342"/>
    <lineage>
        <taxon>Bacteria</taxon>
        <taxon>Bacillati</taxon>
        <taxon>Actinomycetota</taxon>
        <taxon>Actinomycetes</taxon>
        <taxon>Kitasatosporales</taxon>
        <taxon>Streptomycetaceae</taxon>
        <taxon>Streptomyces</taxon>
    </lineage>
</organism>
<comment type="caution">
    <text evidence="2">The sequence shown here is derived from an EMBL/GenBank/DDBJ whole genome shotgun (WGS) entry which is preliminary data.</text>
</comment>
<evidence type="ECO:0000313" key="2">
    <source>
        <dbReference type="EMBL" id="GAA0317877.1"/>
    </source>
</evidence>
<sequence length="167" mass="18008">MPGELAETVRRTAARGREERSRSVSATAEPGRRHSARTGSGCRALRREIPDGRFDGVDLGPAARGRRRAELPKAEGALTARLTWRDHAVRDPVTVLQTAGPGKYSYQSDGKSGDRAPPQPPFTAHASRRPAGTTRQRPGAADMTTTVPAERALRPTPAPRCGARARR</sequence>
<reference evidence="3" key="1">
    <citation type="journal article" date="2019" name="Int. J. Syst. Evol. Microbiol.">
        <title>The Global Catalogue of Microorganisms (GCM) 10K type strain sequencing project: providing services to taxonomists for standard genome sequencing and annotation.</title>
        <authorList>
            <consortium name="The Broad Institute Genomics Platform"/>
            <consortium name="The Broad Institute Genome Sequencing Center for Infectious Disease"/>
            <person name="Wu L."/>
            <person name="Ma J."/>
        </authorList>
    </citation>
    <scope>NUCLEOTIDE SEQUENCE [LARGE SCALE GENOMIC DNA]</scope>
    <source>
        <strain evidence="3">JCM 4505</strain>
    </source>
</reference>
<dbReference type="Proteomes" id="UP001501867">
    <property type="component" value="Unassembled WGS sequence"/>
</dbReference>
<evidence type="ECO:0000256" key="1">
    <source>
        <dbReference type="SAM" id="MobiDB-lite"/>
    </source>
</evidence>
<proteinExistence type="predicted"/>
<accession>A0ABP3FJ01</accession>
<keyword evidence="3" id="KW-1185">Reference proteome</keyword>
<gene>
    <name evidence="2" type="ORF">GCM10010302_66170</name>
</gene>
<feature type="region of interest" description="Disordered" evidence="1">
    <location>
        <begin position="93"/>
        <end position="167"/>
    </location>
</feature>